<dbReference type="InterPro" id="IPR029068">
    <property type="entry name" value="Glyas_Bleomycin-R_OHBP_Dase"/>
</dbReference>
<protein>
    <recommendedName>
        <fullName evidence="3">Glyoxalase/fosfomycin resistance/dioxygenase domain-containing protein</fullName>
    </recommendedName>
</protein>
<dbReference type="SUPFAM" id="SSF54593">
    <property type="entry name" value="Glyoxalase/Bleomycin resistance protein/Dihydroxybiphenyl dioxygenase"/>
    <property type="match status" value="1"/>
</dbReference>
<dbReference type="InterPro" id="IPR004360">
    <property type="entry name" value="Glyas_Fos-R_dOase_dom"/>
</dbReference>
<reference evidence="4" key="1">
    <citation type="submission" date="2018-03" db="EMBL/GenBank/DDBJ databases">
        <authorList>
            <person name="Guldener U."/>
        </authorList>
    </citation>
    <scope>NUCLEOTIDE SEQUENCE</scope>
</reference>
<dbReference type="GO" id="GO:0046677">
    <property type="term" value="P:response to antibiotic"/>
    <property type="evidence" value="ECO:0007669"/>
    <property type="project" value="UniProtKB-KW"/>
</dbReference>
<proteinExistence type="predicted"/>
<evidence type="ECO:0000259" key="3">
    <source>
        <dbReference type="Pfam" id="PF00903"/>
    </source>
</evidence>
<dbReference type="Pfam" id="PF00903">
    <property type="entry name" value="Glyoxalase"/>
    <property type="match status" value="1"/>
</dbReference>
<evidence type="ECO:0000313" key="5">
    <source>
        <dbReference type="Proteomes" id="UP001187682"/>
    </source>
</evidence>
<dbReference type="EMBL" id="ONZQ02000005">
    <property type="protein sequence ID" value="SPO01873.1"/>
    <property type="molecule type" value="Genomic_DNA"/>
</dbReference>
<evidence type="ECO:0000256" key="1">
    <source>
        <dbReference type="ARBA" id="ARBA00023251"/>
    </source>
</evidence>
<dbReference type="Proteomes" id="UP001187682">
    <property type="component" value="Unassembled WGS sequence"/>
</dbReference>
<gene>
    <name evidence="4" type="ORF">DNG_04546</name>
</gene>
<evidence type="ECO:0000313" key="4">
    <source>
        <dbReference type="EMBL" id="SPO01873.1"/>
    </source>
</evidence>
<feature type="compositionally biased region" description="Low complexity" evidence="2">
    <location>
        <begin position="34"/>
        <end position="44"/>
    </location>
</feature>
<keyword evidence="1" id="KW-0046">Antibiotic resistance</keyword>
<accession>A0AAE8SUN1</accession>
<dbReference type="AlphaFoldDB" id="A0AAE8SUN1"/>
<organism evidence="4 5">
    <name type="scientific">Cephalotrichum gorgonifer</name>
    <dbReference type="NCBI Taxonomy" id="2041049"/>
    <lineage>
        <taxon>Eukaryota</taxon>
        <taxon>Fungi</taxon>
        <taxon>Dikarya</taxon>
        <taxon>Ascomycota</taxon>
        <taxon>Pezizomycotina</taxon>
        <taxon>Sordariomycetes</taxon>
        <taxon>Hypocreomycetidae</taxon>
        <taxon>Microascales</taxon>
        <taxon>Microascaceae</taxon>
        <taxon>Cephalotrichum</taxon>
    </lineage>
</organism>
<dbReference type="InterPro" id="IPR000335">
    <property type="entry name" value="Bleomycin-R"/>
</dbReference>
<dbReference type="Gene3D" id="3.10.180.10">
    <property type="entry name" value="2,3-Dihydroxybiphenyl 1,2-Dioxygenase, domain 1"/>
    <property type="match status" value="1"/>
</dbReference>
<comment type="caution">
    <text evidence="4">The sequence shown here is derived from an EMBL/GenBank/DDBJ whole genome shotgun (WGS) entry which is preliminary data.</text>
</comment>
<dbReference type="CDD" id="cd08349">
    <property type="entry name" value="BLMA_like"/>
    <property type="match status" value="1"/>
</dbReference>
<sequence length="169" mass="17969">MPSGGLEQTPPASSQARDDPGLQQRAGPTAARDSAPSSTTTLSAATPKLQSICPVFSTSDLDRWLDHYRTLGFDVDRYGDEYGFARLDGIEIHVSVNPDHDPATTAGCAYVRVDDADALHARWSTVEGGRGPAPVDTSYGLREGGHLDPDGNLIRYGSSITRPAQEEGA</sequence>
<name>A0AAE8SUN1_9PEZI</name>
<evidence type="ECO:0000256" key="2">
    <source>
        <dbReference type="SAM" id="MobiDB-lite"/>
    </source>
</evidence>
<feature type="domain" description="Glyoxalase/fosfomycin resistance/dioxygenase" evidence="3">
    <location>
        <begin position="57"/>
        <end position="155"/>
    </location>
</feature>
<keyword evidence="5" id="KW-1185">Reference proteome</keyword>
<feature type="region of interest" description="Disordered" evidence="2">
    <location>
        <begin position="1"/>
        <end position="44"/>
    </location>
</feature>